<dbReference type="Proteomes" id="UP000316968">
    <property type="component" value="Chromosome"/>
</dbReference>
<dbReference type="Pfam" id="PF04237">
    <property type="entry name" value="YjbR"/>
    <property type="match status" value="1"/>
</dbReference>
<sequence length="124" mass="14440">MTDEWIRETCLELPGTEAFLKEEWGSLLYRIGGKYFAMRGTDNEGRQILTLKCDPRLAEEYRERYAQIVPGYYSNKSHWNSVLLEQGGLEPEFLRGMIRHSYELVRGGLTKKLRDELPPLPETS</sequence>
<dbReference type="KEGG" id="saca:FFV09_14145"/>
<dbReference type="Gene3D" id="3.90.1150.30">
    <property type="match status" value="1"/>
</dbReference>
<dbReference type="InterPro" id="IPR007351">
    <property type="entry name" value="YjbR"/>
</dbReference>
<dbReference type="InterPro" id="IPR058532">
    <property type="entry name" value="YjbR/MT2646/Rv2570-like"/>
</dbReference>
<protein>
    <submittedName>
        <fullName evidence="1">MmcQ/YjbR family DNA-binding protein</fullName>
    </submittedName>
</protein>
<gene>
    <name evidence="1" type="ORF">FFV09_14145</name>
</gene>
<dbReference type="SUPFAM" id="SSF142906">
    <property type="entry name" value="YjbR-like"/>
    <property type="match status" value="1"/>
</dbReference>
<proteinExistence type="predicted"/>
<dbReference type="PANTHER" id="PTHR35145">
    <property type="entry name" value="CYTOPLASMIC PROTEIN-RELATED"/>
    <property type="match status" value="1"/>
</dbReference>
<name>A0A4Y6V4G1_SACBS</name>
<reference evidence="1 2" key="1">
    <citation type="submission" date="2019-06" db="EMBL/GenBank/DDBJ databases">
        <title>Saccharibacillus brassicae sp. nov., an endophytic bacterium isolated from Chinese cabbage seeds (Brassica pekinensis).</title>
        <authorList>
            <person name="Jiang L."/>
            <person name="Lee J."/>
            <person name="Kim S.W."/>
        </authorList>
    </citation>
    <scope>NUCLEOTIDE SEQUENCE [LARGE SCALE GENOMIC DNA]</scope>
    <source>
        <strain evidence="2">KCTC 43072 / ATSA2</strain>
    </source>
</reference>
<dbReference type="InterPro" id="IPR038056">
    <property type="entry name" value="YjbR-like_sf"/>
</dbReference>
<dbReference type="GO" id="GO:0003677">
    <property type="term" value="F:DNA binding"/>
    <property type="evidence" value="ECO:0007669"/>
    <property type="project" value="UniProtKB-KW"/>
</dbReference>
<dbReference type="AlphaFoldDB" id="A0A4Y6V4G1"/>
<dbReference type="OrthoDB" id="9789813at2"/>
<keyword evidence="2" id="KW-1185">Reference proteome</keyword>
<dbReference type="EMBL" id="CP041217">
    <property type="protein sequence ID" value="QDH23778.1"/>
    <property type="molecule type" value="Genomic_DNA"/>
</dbReference>
<dbReference type="PANTHER" id="PTHR35145:SF1">
    <property type="entry name" value="CYTOPLASMIC PROTEIN"/>
    <property type="match status" value="1"/>
</dbReference>
<evidence type="ECO:0000313" key="2">
    <source>
        <dbReference type="Proteomes" id="UP000316968"/>
    </source>
</evidence>
<evidence type="ECO:0000313" key="1">
    <source>
        <dbReference type="EMBL" id="QDH23778.1"/>
    </source>
</evidence>
<keyword evidence="1" id="KW-0238">DNA-binding</keyword>
<organism evidence="1 2">
    <name type="scientific">Saccharibacillus brassicae</name>
    <dbReference type="NCBI Taxonomy" id="2583377"/>
    <lineage>
        <taxon>Bacteria</taxon>
        <taxon>Bacillati</taxon>
        <taxon>Bacillota</taxon>
        <taxon>Bacilli</taxon>
        <taxon>Bacillales</taxon>
        <taxon>Paenibacillaceae</taxon>
        <taxon>Saccharibacillus</taxon>
    </lineage>
</organism>
<accession>A0A4Y6V4G1</accession>